<evidence type="ECO:0000313" key="3">
    <source>
        <dbReference type="Proteomes" id="UP001417504"/>
    </source>
</evidence>
<accession>A0AAP0E875</accession>
<keyword evidence="3" id="KW-1185">Reference proteome</keyword>
<feature type="region of interest" description="Disordered" evidence="1">
    <location>
        <begin position="1"/>
        <end position="22"/>
    </location>
</feature>
<evidence type="ECO:0000313" key="2">
    <source>
        <dbReference type="EMBL" id="KAK9086117.1"/>
    </source>
</evidence>
<dbReference type="AlphaFoldDB" id="A0AAP0E875"/>
<comment type="caution">
    <text evidence="2">The sequence shown here is derived from an EMBL/GenBank/DDBJ whole genome shotgun (WGS) entry which is preliminary data.</text>
</comment>
<dbReference type="EMBL" id="JBBNAE010000011">
    <property type="protein sequence ID" value="KAK9086117.1"/>
    <property type="molecule type" value="Genomic_DNA"/>
</dbReference>
<reference evidence="2 3" key="1">
    <citation type="submission" date="2024-01" db="EMBL/GenBank/DDBJ databases">
        <title>Genome assemblies of Stephania.</title>
        <authorList>
            <person name="Yang L."/>
        </authorList>
    </citation>
    <scope>NUCLEOTIDE SEQUENCE [LARGE SCALE GENOMIC DNA]</scope>
    <source>
        <strain evidence="2">QJT</strain>
        <tissue evidence="2">Leaf</tissue>
    </source>
</reference>
<sequence length="156" mass="15894">MVGNGTGTTGTPGTGSLGSVGNGNNIGGPKNIGICNHFASTFASDFAILFSSGPVGFASTGLSVPAVDATGSTTSSRIIRGDVAADSGFSGRRRDPMHEEAALMINKTSNSMVIDELIRDEPNDFLSTRTILTPTPKYLASGPRGPSGKSEKASEV</sequence>
<protein>
    <submittedName>
        <fullName evidence="2">Uncharacterized protein</fullName>
    </submittedName>
</protein>
<organism evidence="2 3">
    <name type="scientific">Stephania japonica</name>
    <dbReference type="NCBI Taxonomy" id="461633"/>
    <lineage>
        <taxon>Eukaryota</taxon>
        <taxon>Viridiplantae</taxon>
        <taxon>Streptophyta</taxon>
        <taxon>Embryophyta</taxon>
        <taxon>Tracheophyta</taxon>
        <taxon>Spermatophyta</taxon>
        <taxon>Magnoliopsida</taxon>
        <taxon>Ranunculales</taxon>
        <taxon>Menispermaceae</taxon>
        <taxon>Menispermoideae</taxon>
        <taxon>Cissampelideae</taxon>
        <taxon>Stephania</taxon>
    </lineage>
</organism>
<evidence type="ECO:0000256" key="1">
    <source>
        <dbReference type="SAM" id="MobiDB-lite"/>
    </source>
</evidence>
<dbReference type="Proteomes" id="UP001417504">
    <property type="component" value="Unassembled WGS sequence"/>
</dbReference>
<feature type="region of interest" description="Disordered" evidence="1">
    <location>
        <begin position="135"/>
        <end position="156"/>
    </location>
</feature>
<proteinExistence type="predicted"/>
<name>A0AAP0E875_9MAGN</name>
<gene>
    <name evidence="2" type="ORF">Sjap_026528</name>
</gene>